<dbReference type="InterPro" id="IPR007899">
    <property type="entry name" value="CHAD_dom"/>
</dbReference>
<dbReference type="SMART" id="SM00880">
    <property type="entry name" value="CHAD"/>
    <property type="match status" value="1"/>
</dbReference>
<dbReference type="Pfam" id="PF05235">
    <property type="entry name" value="CHAD"/>
    <property type="match status" value="1"/>
</dbReference>
<dbReference type="PROSITE" id="PS51708">
    <property type="entry name" value="CHAD"/>
    <property type="match status" value="1"/>
</dbReference>
<dbReference type="InterPro" id="IPR038186">
    <property type="entry name" value="CHAD_dom_sf"/>
</dbReference>
<keyword evidence="3" id="KW-1185">Reference proteome</keyword>
<gene>
    <name evidence="2" type="ORF">BN961_00117</name>
</gene>
<name>A0A090MK97_AFIFE</name>
<dbReference type="PANTHER" id="PTHR39339">
    <property type="entry name" value="SLR1444 PROTEIN"/>
    <property type="match status" value="1"/>
</dbReference>
<evidence type="ECO:0000259" key="1">
    <source>
        <dbReference type="PROSITE" id="PS51708"/>
    </source>
</evidence>
<sequence length="253" mass="29366">MRIGLRRLRVALSIFKKMLRGRDIIAITDKVKWLANQLEPAREYHVFLTDAFKHAHTTGLEFEVLKADIRARHDLFLNSSKKVVGSDGFRAFIAELALWLLDGPWLHDRDSRTTFAREKLLKHFAQHELRERAWKISNAARGIDKLTPARRHKLRIAVKKIRYTYGFFEHLITTKAIKGIKLSFMEELDSLQDKLGKLNDIATQMELASKLSRELKDDKEALALGFVIGLRICRIQPILKKAKRSGRRLYRLA</sequence>
<dbReference type="Proteomes" id="UP000035762">
    <property type="component" value="Unassembled WGS sequence"/>
</dbReference>
<evidence type="ECO:0000313" key="2">
    <source>
        <dbReference type="EMBL" id="CEG06747.1"/>
    </source>
</evidence>
<accession>A0A090MK97</accession>
<feature type="domain" description="CHAD" evidence="1">
    <location>
        <begin position="1"/>
        <end position="253"/>
    </location>
</feature>
<reference evidence="2 3" key="1">
    <citation type="journal article" date="2014" name="Genome Announc.">
        <title>Genome Sequence of Afipia felis Strain 76713, Isolated in Hospital Water Using an Amoeba Co-Culture Procedure.</title>
        <authorList>
            <person name="Benamar S."/>
            <person name="La Scola B."/>
            <person name="Croce O."/>
        </authorList>
    </citation>
    <scope>NUCLEOTIDE SEQUENCE [LARGE SCALE GENOMIC DNA]</scope>
    <source>
        <strain evidence="2 3">76713</strain>
    </source>
</reference>
<dbReference type="PANTHER" id="PTHR39339:SF1">
    <property type="entry name" value="CHAD DOMAIN-CONTAINING PROTEIN"/>
    <property type="match status" value="1"/>
</dbReference>
<organism evidence="2 3">
    <name type="scientific">Afipia felis</name>
    <name type="common">Cat scratch disease bacillus</name>
    <dbReference type="NCBI Taxonomy" id="1035"/>
    <lineage>
        <taxon>Bacteria</taxon>
        <taxon>Pseudomonadati</taxon>
        <taxon>Pseudomonadota</taxon>
        <taxon>Alphaproteobacteria</taxon>
        <taxon>Hyphomicrobiales</taxon>
        <taxon>Nitrobacteraceae</taxon>
        <taxon>Afipia</taxon>
    </lineage>
</organism>
<protein>
    <recommendedName>
        <fullName evidence="1">CHAD domain-containing protein</fullName>
    </recommendedName>
</protein>
<dbReference type="STRING" id="1035.BN961_00117"/>
<comment type="caution">
    <text evidence="2">The sequence shown here is derived from an EMBL/GenBank/DDBJ whole genome shotgun (WGS) entry which is preliminary data.</text>
</comment>
<dbReference type="Gene3D" id="1.40.20.10">
    <property type="entry name" value="CHAD domain"/>
    <property type="match status" value="1"/>
</dbReference>
<dbReference type="AlphaFoldDB" id="A0A090MK97"/>
<dbReference type="EMBL" id="CCAZ020000001">
    <property type="protein sequence ID" value="CEG06747.1"/>
    <property type="molecule type" value="Genomic_DNA"/>
</dbReference>
<proteinExistence type="predicted"/>
<evidence type="ECO:0000313" key="3">
    <source>
        <dbReference type="Proteomes" id="UP000035762"/>
    </source>
</evidence>